<keyword evidence="3" id="KW-1185">Reference proteome</keyword>
<dbReference type="STRING" id="2282107.A0A286UG84"/>
<dbReference type="PANTHER" id="PTHR32379">
    <property type="entry name" value="GUANIDINOACETATE N-METHYLTRANSFERASE"/>
    <property type="match status" value="1"/>
</dbReference>
<dbReference type="GO" id="GO:0005737">
    <property type="term" value="C:cytoplasm"/>
    <property type="evidence" value="ECO:0007669"/>
    <property type="project" value="TreeGrafter"/>
</dbReference>
<organism evidence="2 3">
    <name type="scientific">Pyrrhoderma noxium</name>
    <dbReference type="NCBI Taxonomy" id="2282107"/>
    <lineage>
        <taxon>Eukaryota</taxon>
        <taxon>Fungi</taxon>
        <taxon>Dikarya</taxon>
        <taxon>Basidiomycota</taxon>
        <taxon>Agaricomycotina</taxon>
        <taxon>Agaricomycetes</taxon>
        <taxon>Hymenochaetales</taxon>
        <taxon>Hymenochaetaceae</taxon>
        <taxon>Pyrrhoderma</taxon>
    </lineage>
</organism>
<dbReference type="EMBL" id="NBII01000005">
    <property type="protein sequence ID" value="PAV18494.1"/>
    <property type="molecule type" value="Genomic_DNA"/>
</dbReference>
<dbReference type="SMART" id="SM00248">
    <property type="entry name" value="ANK"/>
    <property type="match status" value="1"/>
</dbReference>
<dbReference type="PROSITE" id="PS50088">
    <property type="entry name" value="ANK_REPEAT"/>
    <property type="match status" value="1"/>
</dbReference>
<evidence type="ECO:0000313" key="2">
    <source>
        <dbReference type="EMBL" id="PAV18494.1"/>
    </source>
</evidence>
<dbReference type="AlphaFoldDB" id="A0A286UG84"/>
<dbReference type="Proteomes" id="UP000217199">
    <property type="component" value="Unassembled WGS sequence"/>
</dbReference>
<gene>
    <name evidence="2" type="ORF">PNOK_0533600</name>
</gene>
<dbReference type="InterPro" id="IPR036770">
    <property type="entry name" value="Ankyrin_rpt-contain_sf"/>
</dbReference>
<dbReference type="SUPFAM" id="SSF48403">
    <property type="entry name" value="Ankyrin repeat"/>
    <property type="match status" value="1"/>
</dbReference>
<dbReference type="Gene3D" id="1.25.40.20">
    <property type="entry name" value="Ankyrin repeat-containing domain"/>
    <property type="match status" value="1"/>
</dbReference>
<dbReference type="GO" id="GO:0019702">
    <property type="term" value="F:protein arginine N5-methyltransferase activity"/>
    <property type="evidence" value="ECO:0007669"/>
    <property type="project" value="TreeGrafter"/>
</dbReference>
<feature type="repeat" description="ANK" evidence="1">
    <location>
        <begin position="52"/>
        <end position="84"/>
    </location>
</feature>
<dbReference type="SUPFAM" id="SSF53335">
    <property type="entry name" value="S-adenosyl-L-methionine-dependent methyltransferases"/>
    <property type="match status" value="1"/>
</dbReference>
<evidence type="ECO:0000313" key="3">
    <source>
        <dbReference type="Proteomes" id="UP000217199"/>
    </source>
</evidence>
<dbReference type="PROSITE" id="PS50297">
    <property type="entry name" value="ANK_REP_REGION"/>
    <property type="match status" value="1"/>
</dbReference>
<evidence type="ECO:0000256" key="1">
    <source>
        <dbReference type="PROSITE-ProRule" id="PRU00023"/>
    </source>
</evidence>
<name>A0A286UG84_9AGAM</name>
<dbReference type="InterPro" id="IPR029063">
    <property type="entry name" value="SAM-dependent_MTases_sf"/>
</dbReference>
<dbReference type="GO" id="GO:0005634">
    <property type="term" value="C:nucleus"/>
    <property type="evidence" value="ECO:0007669"/>
    <property type="project" value="TreeGrafter"/>
</dbReference>
<dbReference type="Gene3D" id="3.40.50.150">
    <property type="entry name" value="Vaccinia Virus protein VP39"/>
    <property type="match status" value="1"/>
</dbReference>
<keyword evidence="1" id="KW-0040">ANK repeat</keyword>
<dbReference type="InParanoid" id="A0A286UG84"/>
<sequence length="359" mass="39995">MEVIEEPQDITEINEHVQLGQTLIDQIFDREPLETLKETISQGAPLWYQDEDGNSALHAAAYNEDKELVDLLLEKGAVWNAVDNLGNTAGDVALSLNNEGCYRAIRDTGLRSEYLLSHLSSKKTSIASSSNILLKSVDTTAAGSTDTFLHSQLRFITDANGQEICLVKAGDDEIGVMMGWEREIMRETVDQLCSGISDDYSVLNIGFGLGIIDSMFQRRKNPPNSIILSKLIQTYLRICANLGESEELLSVGGFDVIYTDTFSEDYQALREFFEHLPDLLSGPEARFSFFNGLGATNALFYDVYTQLSELHLSNVGLSVQWSEVDVIGKDSNIDKWNGTRNYFGMRLYRLPVASMSPIE</sequence>
<dbReference type="FunCoup" id="A0A286UG84">
    <property type="interactions" value="302"/>
</dbReference>
<protein>
    <submittedName>
        <fullName evidence="2">Arginine methyl transferase</fullName>
    </submittedName>
</protein>
<accession>A0A286UG84</accession>
<dbReference type="Pfam" id="PF13637">
    <property type="entry name" value="Ank_4"/>
    <property type="match status" value="1"/>
</dbReference>
<keyword evidence="2" id="KW-0808">Transferase</keyword>
<dbReference type="InterPro" id="IPR051038">
    <property type="entry name" value="RMT2/GAMT_Mtase"/>
</dbReference>
<dbReference type="OrthoDB" id="19014at2759"/>
<proteinExistence type="predicted"/>
<reference evidence="2 3" key="1">
    <citation type="journal article" date="2017" name="Mol. Ecol.">
        <title>Comparative and population genomic landscape of Phellinus noxius: A hypervariable fungus causing root rot in trees.</title>
        <authorList>
            <person name="Chung C.L."/>
            <person name="Lee T.J."/>
            <person name="Akiba M."/>
            <person name="Lee H.H."/>
            <person name="Kuo T.H."/>
            <person name="Liu D."/>
            <person name="Ke H.M."/>
            <person name="Yokoi T."/>
            <person name="Roa M.B."/>
            <person name="Lu M.J."/>
            <person name="Chang Y.Y."/>
            <person name="Ann P.J."/>
            <person name="Tsai J.N."/>
            <person name="Chen C.Y."/>
            <person name="Tzean S.S."/>
            <person name="Ota Y."/>
            <person name="Hattori T."/>
            <person name="Sahashi N."/>
            <person name="Liou R.F."/>
            <person name="Kikuchi T."/>
            <person name="Tsai I.J."/>
        </authorList>
    </citation>
    <scope>NUCLEOTIDE SEQUENCE [LARGE SCALE GENOMIC DNA]</scope>
    <source>
        <strain evidence="2 3">FFPRI411160</strain>
    </source>
</reference>
<dbReference type="InterPro" id="IPR002110">
    <property type="entry name" value="Ankyrin_rpt"/>
</dbReference>
<comment type="caution">
    <text evidence="2">The sequence shown here is derived from an EMBL/GenBank/DDBJ whole genome shotgun (WGS) entry which is preliminary data.</text>
</comment>
<dbReference type="PANTHER" id="PTHR32379:SF1">
    <property type="entry name" value="GUANIDINOACETATE N-METHYLTRANSFERASE"/>
    <property type="match status" value="1"/>
</dbReference>